<feature type="signal peptide" evidence="1">
    <location>
        <begin position="1"/>
        <end position="25"/>
    </location>
</feature>
<evidence type="ECO:0000313" key="3">
    <source>
        <dbReference type="EMBL" id="MBO0475967.1"/>
    </source>
</evidence>
<keyword evidence="4" id="KW-1185">Reference proteome</keyword>
<dbReference type="EMBL" id="JAFLVX010000008">
    <property type="protein sequence ID" value="MBO0475967.1"/>
    <property type="molecule type" value="Genomic_DNA"/>
</dbReference>
<dbReference type="PROSITE" id="PS51257">
    <property type="entry name" value="PROKAR_LIPOPROTEIN"/>
    <property type="match status" value="1"/>
</dbReference>
<protein>
    <submittedName>
        <fullName evidence="3">Osmoprotectant ABC transporter substrate-binding protein</fullName>
    </submittedName>
</protein>
<gene>
    <name evidence="3" type="ORF">DOK76_02720</name>
</gene>
<dbReference type="RefSeq" id="WP_206964800.1">
    <property type="nucleotide sequence ID" value="NZ_JAFLVX010000008.1"/>
</dbReference>
<evidence type="ECO:0000313" key="4">
    <source>
        <dbReference type="Proteomes" id="UP000664857"/>
    </source>
</evidence>
<sequence>MKKKLVILSLGIVLLLSACSLPGLGNSKKSDDRIAIGSMATSENQILANLVKQMIEHYTDEEVVMINNLGTSTVAHNAMVNGDINISAGRYTGTDLSGTLNLPPEKDPEKAFEIVSSEFKKQFNQVWLPSYGFANTYSFMVSKETAETYNLKKISDLKDVAGELTAGVDTSWMNRDGDGYKAFSDTYNIDFKKVYPMQIGLVYDAVAAGKMDVVLGYSTDGRIASYDLVILEDDLHFFPPYDASIVVSEALLEQKPELQPILEKLSGQIDTETMQQLNYEADNNLLEPENVARQFLRENNFFEEEGE</sequence>
<dbReference type="Gene3D" id="3.40.190.120">
    <property type="entry name" value="Osmoprotection protein (prox), domain 2"/>
    <property type="match status" value="1"/>
</dbReference>
<comment type="caution">
    <text evidence="3">The sequence shown here is derived from an EMBL/GenBank/DDBJ whole genome shotgun (WGS) entry which is preliminary data.</text>
</comment>
<accession>A0ABS3HRZ6</accession>
<feature type="chain" id="PRO_5045795244" evidence="1">
    <location>
        <begin position="26"/>
        <end position="307"/>
    </location>
</feature>
<dbReference type="Proteomes" id="UP000664857">
    <property type="component" value="Unassembled WGS sequence"/>
</dbReference>
<evidence type="ECO:0000256" key="1">
    <source>
        <dbReference type="SAM" id="SignalP"/>
    </source>
</evidence>
<dbReference type="SUPFAM" id="SSF53850">
    <property type="entry name" value="Periplasmic binding protein-like II"/>
    <property type="match status" value="1"/>
</dbReference>
<name>A0ABS3HRZ6_9ENTE</name>
<organism evidence="3 4">
    <name type="scientific">Candidatus Vagococcus giribetii</name>
    <dbReference type="NCBI Taxonomy" id="2230876"/>
    <lineage>
        <taxon>Bacteria</taxon>
        <taxon>Bacillati</taxon>
        <taxon>Bacillota</taxon>
        <taxon>Bacilli</taxon>
        <taxon>Lactobacillales</taxon>
        <taxon>Enterococcaceae</taxon>
        <taxon>Vagococcus</taxon>
    </lineage>
</organism>
<reference evidence="3 4" key="1">
    <citation type="submission" date="2021-03" db="EMBL/GenBank/DDBJ databases">
        <title>Enterococcal diversity collection.</title>
        <authorList>
            <person name="Gilmore M.S."/>
            <person name="Schwartzman J."/>
            <person name="Van Tyne D."/>
            <person name="Martin M."/>
            <person name="Earl A.M."/>
            <person name="Manson A.L."/>
            <person name="Straub T."/>
            <person name="Salamzade R."/>
            <person name="Saavedra J."/>
            <person name="Lebreton F."/>
            <person name="Prichula J."/>
            <person name="Schaufler K."/>
            <person name="Gaca A."/>
            <person name="Sgardioli B."/>
            <person name="Wagenaar J."/>
            <person name="Strong T."/>
        </authorList>
    </citation>
    <scope>NUCLEOTIDE SEQUENCE [LARGE SCALE GENOMIC DNA]</scope>
    <source>
        <strain evidence="3 4">DIV0080</strain>
    </source>
</reference>
<dbReference type="CDD" id="cd13608">
    <property type="entry name" value="PBP2_OpuCC_like"/>
    <property type="match status" value="1"/>
</dbReference>
<dbReference type="InterPro" id="IPR007210">
    <property type="entry name" value="ABC_Gly_betaine_transp_sub-bd"/>
</dbReference>
<keyword evidence="1" id="KW-0732">Signal</keyword>
<feature type="domain" description="ABC-type glycine betaine transport system substrate-binding" evidence="2">
    <location>
        <begin position="33"/>
        <end position="298"/>
    </location>
</feature>
<proteinExistence type="predicted"/>
<evidence type="ECO:0000259" key="2">
    <source>
        <dbReference type="Pfam" id="PF04069"/>
    </source>
</evidence>
<dbReference type="Pfam" id="PF04069">
    <property type="entry name" value="OpuAC"/>
    <property type="match status" value="1"/>
</dbReference>
<dbReference type="Gene3D" id="3.40.190.10">
    <property type="entry name" value="Periplasmic binding protein-like II"/>
    <property type="match status" value="1"/>
</dbReference>